<gene>
    <name evidence="2" type="ORF">TPC1_31701</name>
</gene>
<name>A0A146JZ75_9EUKA</name>
<feature type="transmembrane region" description="Helical" evidence="1">
    <location>
        <begin position="306"/>
        <end position="323"/>
    </location>
</feature>
<keyword evidence="1" id="KW-1133">Transmembrane helix</keyword>
<feature type="non-terminal residue" evidence="2">
    <location>
        <position position="324"/>
    </location>
</feature>
<dbReference type="EMBL" id="GDID01007802">
    <property type="protein sequence ID" value="JAP88804.1"/>
    <property type="molecule type" value="Transcribed_RNA"/>
</dbReference>
<accession>A0A146JZ75</accession>
<evidence type="ECO:0000256" key="1">
    <source>
        <dbReference type="SAM" id="Phobius"/>
    </source>
</evidence>
<keyword evidence="1" id="KW-0812">Transmembrane</keyword>
<dbReference type="Gene3D" id="2.130.10.10">
    <property type="entry name" value="YVTN repeat-like/Quinoprotein amine dehydrogenase"/>
    <property type="match status" value="1"/>
</dbReference>
<reference evidence="2" key="1">
    <citation type="submission" date="2015-07" db="EMBL/GenBank/DDBJ databases">
        <title>Adaptation to a free-living lifestyle via gene acquisitions in the diplomonad Trepomonas sp. PC1.</title>
        <authorList>
            <person name="Xu F."/>
            <person name="Jerlstrom-Hultqvist J."/>
            <person name="Kolisko M."/>
            <person name="Simpson A.G.B."/>
            <person name="Roger A.J."/>
            <person name="Svard S.G."/>
            <person name="Andersson J.O."/>
        </authorList>
    </citation>
    <scope>NUCLEOTIDE SEQUENCE</scope>
    <source>
        <strain evidence="2">PC1</strain>
    </source>
</reference>
<keyword evidence="1" id="KW-0472">Membrane</keyword>
<evidence type="ECO:0000313" key="2">
    <source>
        <dbReference type="EMBL" id="JAP88804.1"/>
    </source>
</evidence>
<dbReference type="InterPro" id="IPR015943">
    <property type="entry name" value="WD40/YVTN_repeat-like_dom_sf"/>
</dbReference>
<feature type="non-terminal residue" evidence="2">
    <location>
        <position position="1"/>
    </location>
</feature>
<dbReference type="AlphaFoldDB" id="A0A146JZ75"/>
<organism evidence="2">
    <name type="scientific">Trepomonas sp. PC1</name>
    <dbReference type="NCBI Taxonomy" id="1076344"/>
    <lineage>
        <taxon>Eukaryota</taxon>
        <taxon>Metamonada</taxon>
        <taxon>Diplomonadida</taxon>
        <taxon>Hexamitidae</taxon>
        <taxon>Hexamitinae</taxon>
        <taxon>Trepomonas</taxon>
    </lineage>
</organism>
<sequence>IFIPSTCPLFVLHNDEQNIIVGGGGGSSKSGVKNKISLYKDDQLVTELEFGHELVVGLYKIEESSRFYVITQKSVNLVELLDTKFDVISTLKLQSEPQGHCISGRNLIVGMGSSLVYYSFLQNEIVIMHTQQLHTKHEIKKVQKIQTFAGKFLIVVASNVVVKIQQMCEDKDDIIEGIIEHTDEELLIDYPSAVFQISEESIGTVVLDRKKNFSTVSVFDLGFKLQKRFRVKNLITNAVFSGNFYFVTSYGQLVVYSQNYKKIFKKQLKIDNMITGMQVYQDKVLVTAIDGFQKVEVEPVSGNCRGYLLMVASVMAVSFFYVLG</sequence>
<protein>
    <submittedName>
        <fullName evidence="2">Uncharacterized protein</fullName>
    </submittedName>
</protein>
<proteinExistence type="predicted"/>